<dbReference type="SUPFAM" id="SSF140371">
    <property type="entry name" value="Vng1086c-like"/>
    <property type="match status" value="1"/>
</dbReference>
<proteinExistence type="predicted"/>
<dbReference type="EMBL" id="QZAB01000351">
    <property type="protein sequence ID" value="RQD84663.1"/>
    <property type="molecule type" value="Genomic_DNA"/>
</dbReference>
<comment type="caution">
    <text evidence="2">The sequence shown here is derived from an EMBL/GenBank/DDBJ whole genome shotgun (WGS) entry which is preliminary data.</text>
</comment>
<feature type="region of interest" description="Disordered" evidence="1">
    <location>
        <begin position="37"/>
        <end position="60"/>
    </location>
</feature>
<dbReference type="PANTHER" id="PTHR42203">
    <property type="entry name" value="UPF0058 PROTEIN MJ1205"/>
    <property type="match status" value="1"/>
</dbReference>
<dbReference type="AlphaFoldDB" id="A0A424YX53"/>
<dbReference type="PANTHER" id="PTHR42203:SF2">
    <property type="entry name" value="UPF0058 PROTEIN MJ1205"/>
    <property type="match status" value="1"/>
</dbReference>
<dbReference type="Proteomes" id="UP000284763">
    <property type="component" value="Unassembled WGS sequence"/>
</dbReference>
<name>A0A424YX53_9EURY</name>
<dbReference type="InterPro" id="IPR036519">
    <property type="entry name" value="UPF0058_sf"/>
</dbReference>
<feature type="non-terminal residue" evidence="2">
    <location>
        <position position="1"/>
    </location>
</feature>
<gene>
    <name evidence="2" type="ORF">D5R95_05615</name>
</gene>
<protein>
    <submittedName>
        <fullName evidence="2">Metal-binding protein</fullName>
    </submittedName>
</protein>
<sequence>LSISPMHIHRSKAEHKHAIFVLGNHLASIITEDEPSNFNQTTSRMQELASKSGDEIVHSN</sequence>
<evidence type="ECO:0000256" key="1">
    <source>
        <dbReference type="SAM" id="MobiDB-lite"/>
    </source>
</evidence>
<accession>A0A424YX53</accession>
<dbReference type="InterPro" id="IPR002753">
    <property type="entry name" value="UPF0058"/>
</dbReference>
<reference evidence="2 3" key="1">
    <citation type="submission" date="2018-08" db="EMBL/GenBank/DDBJ databases">
        <title>The metabolism and importance of syntrophic acetate oxidation coupled to methane or sulfide production in haloalkaline environments.</title>
        <authorList>
            <person name="Timmers P.H.A."/>
            <person name="Vavourakis C.D."/>
            <person name="Sorokin D.Y."/>
            <person name="Sinninghe Damste J.S."/>
            <person name="Muyzer G."/>
            <person name="Stams A.J.M."/>
            <person name="Plugge C.M."/>
        </authorList>
    </citation>
    <scope>NUCLEOTIDE SEQUENCE [LARGE SCALE GENOMIC DNA]</scope>
    <source>
        <strain evidence="2">MSAO_Arc3</strain>
    </source>
</reference>
<evidence type="ECO:0000313" key="3">
    <source>
        <dbReference type="Proteomes" id="UP000284763"/>
    </source>
</evidence>
<evidence type="ECO:0000313" key="2">
    <source>
        <dbReference type="EMBL" id="RQD84663.1"/>
    </source>
</evidence>
<organism evidence="2 3">
    <name type="scientific">Methanosalsum natronophilum</name>
    <dbReference type="NCBI Taxonomy" id="768733"/>
    <lineage>
        <taxon>Archaea</taxon>
        <taxon>Methanobacteriati</taxon>
        <taxon>Methanobacteriota</taxon>
        <taxon>Stenosarchaea group</taxon>
        <taxon>Methanomicrobia</taxon>
        <taxon>Methanosarcinales</taxon>
        <taxon>Methanosarcinaceae</taxon>
        <taxon>Methanosalsum</taxon>
    </lineage>
</organism>
<dbReference type="Pfam" id="PF01893">
    <property type="entry name" value="UPF0058"/>
    <property type="match status" value="1"/>
</dbReference>
<dbReference type="Gene3D" id="1.20.1270.110">
    <property type="entry name" value="Uncharacterised protein family UPF0058"/>
    <property type="match status" value="1"/>
</dbReference>